<dbReference type="InterPro" id="IPR012337">
    <property type="entry name" value="RNaseH-like_sf"/>
</dbReference>
<organism evidence="1 2">
    <name type="scientific">Adineta ricciae</name>
    <name type="common">Rotifer</name>
    <dbReference type="NCBI Taxonomy" id="249248"/>
    <lineage>
        <taxon>Eukaryota</taxon>
        <taxon>Metazoa</taxon>
        <taxon>Spiralia</taxon>
        <taxon>Gnathifera</taxon>
        <taxon>Rotifera</taxon>
        <taxon>Eurotatoria</taxon>
        <taxon>Bdelloidea</taxon>
        <taxon>Adinetida</taxon>
        <taxon>Adinetidae</taxon>
        <taxon>Adineta</taxon>
    </lineage>
</organism>
<sequence>MTKNVFGALQWYKIKAGPYSLIYSKGDTPSAWWCMIRDHTHGSCLQQIALRFLSIPPHSVMPERLFSILSW</sequence>
<gene>
    <name evidence="1" type="ORF">XAT740_LOCUS53693</name>
</gene>
<reference evidence="1" key="1">
    <citation type="submission" date="2021-02" db="EMBL/GenBank/DDBJ databases">
        <authorList>
            <person name="Nowell W R."/>
        </authorList>
    </citation>
    <scope>NUCLEOTIDE SEQUENCE</scope>
</reference>
<name>A0A816E5J8_ADIRI</name>
<proteinExistence type="predicted"/>
<accession>A0A816E5J8</accession>
<dbReference type="SUPFAM" id="SSF53098">
    <property type="entry name" value="Ribonuclease H-like"/>
    <property type="match status" value="1"/>
</dbReference>
<comment type="caution">
    <text evidence="1">The sequence shown here is derived from an EMBL/GenBank/DDBJ whole genome shotgun (WGS) entry which is preliminary data.</text>
</comment>
<evidence type="ECO:0008006" key="3">
    <source>
        <dbReference type="Google" id="ProtNLM"/>
    </source>
</evidence>
<protein>
    <recommendedName>
        <fullName evidence="3">HAT C-terminal dimerisation domain-containing protein</fullName>
    </recommendedName>
</protein>
<keyword evidence="2" id="KW-1185">Reference proteome</keyword>
<dbReference type="Proteomes" id="UP000663828">
    <property type="component" value="Unassembled WGS sequence"/>
</dbReference>
<dbReference type="AlphaFoldDB" id="A0A816E5J8"/>
<dbReference type="EMBL" id="CAJNOR010009304">
    <property type="protein sequence ID" value="CAF1643295.1"/>
    <property type="molecule type" value="Genomic_DNA"/>
</dbReference>
<evidence type="ECO:0000313" key="1">
    <source>
        <dbReference type="EMBL" id="CAF1643295.1"/>
    </source>
</evidence>
<evidence type="ECO:0000313" key="2">
    <source>
        <dbReference type="Proteomes" id="UP000663828"/>
    </source>
</evidence>